<evidence type="ECO:0000313" key="2">
    <source>
        <dbReference type="EMBL" id="GAA2277473.1"/>
    </source>
</evidence>
<feature type="compositionally biased region" description="Low complexity" evidence="1">
    <location>
        <begin position="11"/>
        <end position="24"/>
    </location>
</feature>
<proteinExistence type="predicted"/>
<organism evidence="2 3">
    <name type="scientific">Kitasatospora cystarginea</name>
    <dbReference type="NCBI Taxonomy" id="58350"/>
    <lineage>
        <taxon>Bacteria</taxon>
        <taxon>Bacillati</taxon>
        <taxon>Actinomycetota</taxon>
        <taxon>Actinomycetes</taxon>
        <taxon>Kitasatosporales</taxon>
        <taxon>Streptomycetaceae</taxon>
        <taxon>Kitasatospora</taxon>
    </lineage>
</organism>
<protein>
    <submittedName>
        <fullName evidence="2">Uncharacterized protein</fullName>
    </submittedName>
</protein>
<dbReference type="Proteomes" id="UP001500305">
    <property type="component" value="Unassembled WGS sequence"/>
</dbReference>
<accession>A0ABN3EYF0</accession>
<gene>
    <name evidence="2" type="ORF">GCM10010430_74210</name>
</gene>
<feature type="compositionally biased region" description="Basic residues" evidence="1">
    <location>
        <begin position="1"/>
        <end position="10"/>
    </location>
</feature>
<evidence type="ECO:0000313" key="3">
    <source>
        <dbReference type="Proteomes" id="UP001500305"/>
    </source>
</evidence>
<comment type="caution">
    <text evidence="2">The sequence shown here is derived from an EMBL/GenBank/DDBJ whole genome shotgun (WGS) entry which is preliminary data.</text>
</comment>
<evidence type="ECO:0000256" key="1">
    <source>
        <dbReference type="SAM" id="MobiDB-lite"/>
    </source>
</evidence>
<sequence length="103" mass="10761">MTRRRRRRRPAAPTASAPAAPVRAGWPPAPTAHLPDALVEAVARTEQDDPGQAPVVWLPAADAAGLHLYPAIGAALGQAARPDTTADGPLLLPAMTGASYQWR</sequence>
<name>A0ABN3EYF0_9ACTN</name>
<reference evidence="2 3" key="1">
    <citation type="journal article" date="2019" name="Int. J. Syst. Evol. Microbiol.">
        <title>The Global Catalogue of Microorganisms (GCM) 10K type strain sequencing project: providing services to taxonomists for standard genome sequencing and annotation.</title>
        <authorList>
            <consortium name="The Broad Institute Genomics Platform"/>
            <consortium name="The Broad Institute Genome Sequencing Center for Infectious Disease"/>
            <person name="Wu L."/>
            <person name="Ma J."/>
        </authorList>
    </citation>
    <scope>NUCLEOTIDE SEQUENCE [LARGE SCALE GENOMIC DNA]</scope>
    <source>
        <strain evidence="2 3">JCM 7356</strain>
    </source>
</reference>
<dbReference type="EMBL" id="BAAATR010000058">
    <property type="protein sequence ID" value="GAA2277473.1"/>
    <property type="molecule type" value="Genomic_DNA"/>
</dbReference>
<keyword evidence="3" id="KW-1185">Reference proteome</keyword>
<feature type="region of interest" description="Disordered" evidence="1">
    <location>
        <begin position="1"/>
        <end position="31"/>
    </location>
</feature>